<proteinExistence type="predicted"/>
<evidence type="ECO:0000313" key="5">
    <source>
        <dbReference type="Proteomes" id="UP001500403"/>
    </source>
</evidence>
<dbReference type="InterPro" id="IPR001763">
    <property type="entry name" value="Rhodanese-like_dom"/>
</dbReference>
<dbReference type="Proteomes" id="UP001500403">
    <property type="component" value="Unassembled WGS sequence"/>
</dbReference>
<dbReference type="PROSITE" id="PS50206">
    <property type="entry name" value="RHODANESE_3"/>
    <property type="match status" value="1"/>
</dbReference>
<sequence length="308" mass="30028">MTPPHPDSRASGPTATVPGPGRPGRPGPRKAGAGPAPAVTGPATTGPAPVAAGSGGGAESAVGQDSGAAGAVAAGVTAVLAALFGDWGAWSGPFGTGASWFPLPWGVTAGPPVLLLTIAGVLIARAGAPSFARTWAHTAAGLAAAAGLLALVLEPLRPESVWNALAEAAHAGLFGVALGWVPALAALALTGRRPRRSTGLAPYVWLTLLGAVVPLAALTAGLAGASPVHGAVCTATECISPRAGLLFTGELSLRLALPAWAAGVAVLALARRGHRVRRLRGGWQVLLALGAGGLAVLFSPGLVFGASV</sequence>
<feature type="transmembrane region" description="Helical" evidence="2">
    <location>
        <begin position="282"/>
        <end position="306"/>
    </location>
</feature>
<feature type="compositionally biased region" description="Low complexity" evidence="1">
    <location>
        <begin position="29"/>
        <end position="52"/>
    </location>
</feature>
<evidence type="ECO:0000259" key="3">
    <source>
        <dbReference type="PROSITE" id="PS50206"/>
    </source>
</evidence>
<keyword evidence="2" id="KW-0812">Transmembrane</keyword>
<feature type="domain" description="Rhodanese" evidence="3">
    <location>
        <begin position="260"/>
        <end position="295"/>
    </location>
</feature>
<dbReference type="EMBL" id="BAAAUD010000041">
    <property type="protein sequence ID" value="GAA2953049.1"/>
    <property type="molecule type" value="Genomic_DNA"/>
</dbReference>
<keyword evidence="5" id="KW-1185">Reference proteome</keyword>
<reference evidence="5" key="1">
    <citation type="journal article" date="2019" name="Int. J. Syst. Evol. Microbiol.">
        <title>The Global Catalogue of Microorganisms (GCM) 10K type strain sequencing project: providing services to taxonomists for standard genome sequencing and annotation.</title>
        <authorList>
            <consortium name="The Broad Institute Genomics Platform"/>
            <consortium name="The Broad Institute Genome Sequencing Center for Infectious Disease"/>
            <person name="Wu L."/>
            <person name="Ma J."/>
        </authorList>
    </citation>
    <scope>NUCLEOTIDE SEQUENCE [LARGE SCALE GENOMIC DNA]</scope>
    <source>
        <strain evidence="5">JCM 9088</strain>
    </source>
</reference>
<feature type="transmembrane region" description="Helical" evidence="2">
    <location>
        <begin position="135"/>
        <end position="153"/>
    </location>
</feature>
<feature type="transmembrane region" description="Helical" evidence="2">
    <location>
        <begin position="251"/>
        <end position="270"/>
    </location>
</feature>
<feature type="transmembrane region" description="Helical" evidence="2">
    <location>
        <begin position="203"/>
        <end position="222"/>
    </location>
</feature>
<name>A0ABP6JX06_9ACTN</name>
<evidence type="ECO:0000313" key="4">
    <source>
        <dbReference type="EMBL" id="GAA2953049.1"/>
    </source>
</evidence>
<feature type="transmembrane region" description="Helical" evidence="2">
    <location>
        <begin position="173"/>
        <end position="191"/>
    </location>
</feature>
<keyword evidence="2" id="KW-1133">Transmembrane helix</keyword>
<protein>
    <recommendedName>
        <fullName evidence="3">Rhodanese domain-containing protein</fullName>
    </recommendedName>
</protein>
<keyword evidence="2" id="KW-0472">Membrane</keyword>
<organism evidence="4 5">
    <name type="scientific">Streptomyces enissocaesilis</name>
    <dbReference type="NCBI Taxonomy" id="332589"/>
    <lineage>
        <taxon>Bacteria</taxon>
        <taxon>Bacillati</taxon>
        <taxon>Actinomycetota</taxon>
        <taxon>Actinomycetes</taxon>
        <taxon>Kitasatosporales</taxon>
        <taxon>Streptomycetaceae</taxon>
        <taxon>Streptomyces</taxon>
        <taxon>Streptomyces rochei group</taxon>
    </lineage>
</organism>
<feature type="transmembrane region" description="Helical" evidence="2">
    <location>
        <begin position="68"/>
        <end position="90"/>
    </location>
</feature>
<comment type="caution">
    <text evidence="4">The sequence shown here is derived from an EMBL/GenBank/DDBJ whole genome shotgun (WGS) entry which is preliminary data.</text>
</comment>
<gene>
    <name evidence="4" type="ORF">GCM10010446_42760</name>
</gene>
<feature type="transmembrane region" description="Helical" evidence="2">
    <location>
        <begin position="102"/>
        <end position="123"/>
    </location>
</feature>
<accession>A0ABP6JX06</accession>
<feature type="region of interest" description="Disordered" evidence="1">
    <location>
        <begin position="1"/>
        <end position="64"/>
    </location>
</feature>
<evidence type="ECO:0000256" key="2">
    <source>
        <dbReference type="SAM" id="Phobius"/>
    </source>
</evidence>
<evidence type="ECO:0000256" key="1">
    <source>
        <dbReference type="SAM" id="MobiDB-lite"/>
    </source>
</evidence>